<evidence type="ECO:0000313" key="3">
    <source>
        <dbReference type="Proteomes" id="UP000623608"/>
    </source>
</evidence>
<evidence type="ECO:0000259" key="1">
    <source>
        <dbReference type="Pfam" id="PF06983"/>
    </source>
</evidence>
<dbReference type="Pfam" id="PF06983">
    <property type="entry name" value="3-dmu-9_3-mt"/>
    <property type="match status" value="1"/>
</dbReference>
<keyword evidence="3" id="KW-1185">Reference proteome</keyword>
<dbReference type="RefSeq" id="WP_203810141.1">
    <property type="nucleotide sequence ID" value="NZ_BOMY01000034.1"/>
</dbReference>
<reference evidence="2" key="1">
    <citation type="submission" date="2021-01" db="EMBL/GenBank/DDBJ databases">
        <title>Whole genome shotgun sequence of Actinoplanes tereljensis NBRC 105297.</title>
        <authorList>
            <person name="Komaki H."/>
            <person name="Tamura T."/>
        </authorList>
    </citation>
    <scope>NUCLEOTIDE SEQUENCE</scope>
    <source>
        <strain evidence="2">NBRC 105297</strain>
    </source>
</reference>
<dbReference type="PANTHER" id="PTHR33990">
    <property type="entry name" value="PROTEIN YJDN-RELATED"/>
    <property type="match status" value="1"/>
</dbReference>
<accession>A0A919NPA6</accession>
<name>A0A919NPA6_9ACTN</name>
<comment type="caution">
    <text evidence="2">The sequence shown here is derived from an EMBL/GenBank/DDBJ whole genome shotgun (WGS) entry which is preliminary data.</text>
</comment>
<feature type="domain" description="PhnB-like" evidence="1">
    <location>
        <begin position="5"/>
        <end position="130"/>
    </location>
</feature>
<sequence length="135" mass="14562">MASQLNPYLTFDGNARQAMEFYQSVLGGELKVSTFGEFGNPDPAVADLVMHANLLSPQGYHLMASDTAPGMTLNPGNNITVSLSGDPGEGLEAIWDKLAEGGEVHVPFEKQMWGDIFGQVKDKFGIQWMVDVLGS</sequence>
<dbReference type="EMBL" id="BOMY01000034">
    <property type="protein sequence ID" value="GIF22569.1"/>
    <property type="molecule type" value="Genomic_DNA"/>
</dbReference>
<organism evidence="2 3">
    <name type="scientific">Paractinoplanes tereljensis</name>
    <dbReference type="NCBI Taxonomy" id="571912"/>
    <lineage>
        <taxon>Bacteria</taxon>
        <taxon>Bacillati</taxon>
        <taxon>Actinomycetota</taxon>
        <taxon>Actinomycetes</taxon>
        <taxon>Micromonosporales</taxon>
        <taxon>Micromonosporaceae</taxon>
        <taxon>Paractinoplanes</taxon>
    </lineage>
</organism>
<dbReference type="Gene3D" id="3.10.180.10">
    <property type="entry name" value="2,3-Dihydroxybiphenyl 1,2-Dioxygenase, domain 1"/>
    <property type="match status" value="1"/>
</dbReference>
<dbReference type="AlphaFoldDB" id="A0A919NPA6"/>
<protein>
    <submittedName>
        <fullName evidence="2">VOC family protein</fullName>
    </submittedName>
</protein>
<dbReference type="Proteomes" id="UP000623608">
    <property type="component" value="Unassembled WGS sequence"/>
</dbReference>
<dbReference type="InterPro" id="IPR028973">
    <property type="entry name" value="PhnB-like"/>
</dbReference>
<gene>
    <name evidence="2" type="primary">phnB</name>
    <name evidence="2" type="ORF">Ate02nite_52990</name>
</gene>
<proteinExistence type="predicted"/>
<dbReference type="SUPFAM" id="SSF54593">
    <property type="entry name" value="Glyoxalase/Bleomycin resistance protein/Dihydroxybiphenyl dioxygenase"/>
    <property type="match status" value="1"/>
</dbReference>
<dbReference type="PANTHER" id="PTHR33990:SF1">
    <property type="entry name" value="PROTEIN YJDN"/>
    <property type="match status" value="1"/>
</dbReference>
<dbReference type="InterPro" id="IPR029068">
    <property type="entry name" value="Glyas_Bleomycin-R_OHBP_Dase"/>
</dbReference>
<dbReference type="CDD" id="cd06588">
    <property type="entry name" value="PhnB_like"/>
    <property type="match status" value="1"/>
</dbReference>
<evidence type="ECO:0000313" key="2">
    <source>
        <dbReference type="EMBL" id="GIF22569.1"/>
    </source>
</evidence>